<dbReference type="Pfam" id="PF01016">
    <property type="entry name" value="Ribosomal_L27"/>
    <property type="match status" value="1"/>
</dbReference>
<keyword evidence="2 7" id="KW-0689">Ribosomal protein</keyword>
<dbReference type="AlphaFoldDB" id="A0A2M8L449"/>
<name>A0A2M8L449_9BACT</name>
<evidence type="ECO:0000313" key="8">
    <source>
        <dbReference type="Proteomes" id="UP000231474"/>
    </source>
</evidence>
<dbReference type="GO" id="GO:0003735">
    <property type="term" value="F:structural constituent of ribosome"/>
    <property type="evidence" value="ECO:0007669"/>
    <property type="project" value="InterPro"/>
</dbReference>
<dbReference type="GO" id="GO:0006412">
    <property type="term" value="P:translation"/>
    <property type="evidence" value="ECO:0007669"/>
    <property type="project" value="InterPro"/>
</dbReference>
<dbReference type="PRINTS" id="PR00063">
    <property type="entry name" value="RIBOSOMALL27"/>
</dbReference>
<dbReference type="InterPro" id="IPR001684">
    <property type="entry name" value="Ribosomal_bL27"/>
</dbReference>
<feature type="region of interest" description="Disordered" evidence="6">
    <location>
        <begin position="1"/>
        <end position="21"/>
    </location>
</feature>
<organism evidence="7 8">
    <name type="scientific">Candidatus Shapirobacteria bacterium CG10_big_fil_rev_8_21_14_0_10_40_9</name>
    <dbReference type="NCBI Taxonomy" id="1974888"/>
    <lineage>
        <taxon>Bacteria</taxon>
        <taxon>Candidatus Shapironibacteriota</taxon>
    </lineage>
</organism>
<evidence type="ECO:0000256" key="2">
    <source>
        <dbReference type="ARBA" id="ARBA00022980"/>
    </source>
</evidence>
<evidence type="ECO:0000256" key="1">
    <source>
        <dbReference type="ARBA" id="ARBA00010797"/>
    </source>
</evidence>
<reference evidence="8" key="1">
    <citation type="submission" date="2017-09" db="EMBL/GenBank/DDBJ databases">
        <title>Depth-based differentiation of microbial function through sediment-hosted aquifers and enrichment of novel symbionts in the deep terrestrial subsurface.</title>
        <authorList>
            <person name="Probst A.J."/>
            <person name="Ladd B."/>
            <person name="Jarett J.K."/>
            <person name="Geller-Mcgrath D.E."/>
            <person name="Sieber C.M.K."/>
            <person name="Emerson J.B."/>
            <person name="Anantharaman K."/>
            <person name="Thomas B.C."/>
            <person name="Malmstrom R."/>
            <person name="Stieglmeier M."/>
            <person name="Klingl A."/>
            <person name="Woyke T."/>
            <person name="Ryan C.M."/>
            <person name="Banfield J.F."/>
        </authorList>
    </citation>
    <scope>NUCLEOTIDE SEQUENCE [LARGE SCALE GENOMIC DNA]</scope>
</reference>
<dbReference type="SUPFAM" id="SSF110324">
    <property type="entry name" value="Ribosomal L27 protein-like"/>
    <property type="match status" value="1"/>
</dbReference>
<protein>
    <recommendedName>
        <fullName evidence="4">Large ribosomal subunit protein bL27</fullName>
    </recommendedName>
    <alternativeName>
        <fullName evidence="5">50S ribosomal protein L27</fullName>
    </alternativeName>
</protein>
<accession>A0A2M8L449</accession>
<keyword evidence="3" id="KW-0687">Ribonucleoprotein</keyword>
<evidence type="ECO:0000256" key="3">
    <source>
        <dbReference type="ARBA" id="ARBA00023274"/>
    </source>
</evidence>
<dbReference type="FunFam" id="2.40.50.100:FF:000020">
    <property type="entry name" value="50S ribosomal protein L27"/>
    <property type="match status" value="1"/>
</dbReference>
<comment type="caution">
    <text evidence="7">The sequence shown here is derived from an EMBL/GenBank/DDBJ whole genome shotgun (WGS) entry which is preliminary data.</text>
</comment>
<dbReference type="PANTHER" id="PTHR15893">
    <property type="entry name" value="RIBOSOMAL PROTEIN L27"/>
    <property type="match status" value="1"/>
</dbReference>
<evidence type="ECO:0000313" key="7">
    <source>
        <dbReference type="EMBL" id="PJE67711.1"/>
    </source>
</evidence>
<proteinExistence type="inferred from homology"/>
<gene>
    <name evidence="7" type="ORF">COU95_00880</name>
</gene>
<dbReference type="GO" id="GO:0022625">
    <property type="term" value="C:cytosolic large ribosomal subunit"/>
    <property type="evidence" value="ECO:0007669"/>
    <property type="project" value="TreeGrafter"/>
</dbReference>
<sequence>MAKTKAGGKVRQKTTRPGRRLGVKIFGGGKVDVGQIIVRQRGTKFHPGEGVGKGRDFTLFALRQGIVEFGKKKGKQTVSVTTKT</sequence>
<evidence type="ECO:0000256" key="4">
    <source>
        <dbReference type="ARBA" id="ARBA00035175"/>
    </source>
</evidence>
<comment type="similarity">
    <text evidence="1">Belongs to the bacterial ribosomal protein bL27 family.</text>
</comment>
<evidence type="ECO:0000256" key="6">
    <source>
        <dbReference type="SAM" id="MobiDB-lite"/>
    </source>
</evidence>
<dbReference type="Proteomes" id="UP000231474">
    <property type="component" value="Unassembled WGS sequence"/>
</dbReference>
<evidence type="ECO:0000256" key="5">
    <source>
        <dbReference type="ARBA" id="ARBA00035477"/>
    </source>
</evidence>
<dbReference type="PANTHER" id="PTHR15893:SF0">
    <property type="entry name" value="LARGE RIBOSOMAL SUBUNIT PROTEIN BL27M"/>
    <property type="match status" value="1"/>
</dbReference>
<dbReference type="PROSITE" id="PS00831">
    <property type="entry name" value="RIBOSOMAL_L27"/>
    <property type="match status" value="1"/>
</dbReference>
<dbReference type="EMBL" id="PFEK01000015">
    <property type="protein sequence ID" value="PJE67711.1"/>
    <property type="molecule type" value="Genomic_DNA"/>
</dbReference>
<dbReference type="Gene3D" id="2.40.50.100">
    <property type="match status" value="1"/>
</dbReference>
<dbReference type="InterPro" id="IPR018261">
    <property type="entry name" value="Ribosomal_bL27_CS"/>
</dbReference>